<name>A0AAV9NHJ4_9EURO</name>
<proteinExistence type="predicted"/>
<evidence type="ECO:0000313" key="3">
    <source>
        <dbReference type="Proteomes" id="UP001358417"/>
    </source>
</evidence>
<dbReference type="RefSeq" id="XP_064707842.1">
    <property type="nucleotide sequence ID" value="XM_064856666.1"/>
</dbReference>
<dbReference type="GO" id="GO:0005829">
    <property type="term" value="C:cytosol"/>
    <property type="evidence" value="ECO:0007669"/>
    <property type="project" value="TreeGrafter"/>
</dbReference>
<dbReference type="Proteomes" id="UP001358417">
    <property type="component" value="Unassembled WGS sequence"/>
</dbReference>
<dbReference type="AlphaFoldDB" id="A0AAV9NHJ4"/>
<dbReference type="GO" id="GO:0005634">
    <property type="term" value="C:nucleus"/>
    <property type="evidence" value="ECO:0007669"/>
    <property type="project" value="TreeGrafter"/>
</dbReference>
<organism evidence="2 3">
    <name type="scientific">Exophiala bonariae</name>
    <dbReference type="NCBI Taxonomy" id="1690606"/>
    <lineage>
        <taxon>Eukaryota</taxon>
        <taxon>Fungi</taxon>
        <taxon>Dikarya</taxon>
        <taxon>Ascomycota</taxon>
        <taxon>Pezizomycotina</taxon>
        <taxon>Eurotiomycetes</taxon>
        <taxon>Chaetothyriomycetidae</taxon>
        <taxon>Chaetothyriales</taxon>
        <taxon>Herpotrichiellaceae</taxon>
        <taxon>Exophiala</taxon>
    </lineage>
</organism>
<protein>
    <recommendedName>
        <fullName evidence="1">Glutamine amidotransferase domain-containing protein</fullName>
    </recommendedName>
</protein>
<dbReference type="Gene3D" id="3.40.50.880">
    <property type="match status" value="1"/>
</dbReference>
<dbReference type="InterPro" id="IPR029062">
    <property type="entry name" value="Class_I_gatase-like"/>
</dbReference>
<dbReference type="InterPro" id="IPR017926">
    <property type="entry name" value="GATASE"/>
</dbReference>
<dbReference type="EMBL" id="JAVRRD010000009">
    <property type="protein sequence ID" value="KAK5055411.1"/>
    <property type="molecule type" value="Genomic_DNA"/>
</dbReference>
<dbReference type="PANTHER" id="PTHR42695:SF5">
    <property type="entry name" value="GLUTAMINE AMIDOTRANSFERASE YLR126C-RELATED"/>
    <property type="match status" value="1"/>
</dbReference>
<dbReference type="PANTHER" id="PTHR42695">
    <property type="entry name" value="GLUTAMINE AMIDOTRANSFERASE YLR126C-RELATED"/>
    <property type="match status" value="1"/>
</dbReference>
<dbReference type="GeneID" id="89981297"/>
<dbReference type="SUPFAM" id="SSF52317">
    <property type="entry name" value="Class I glutamine amidotransferase-like"/>
    <property type="match status" value="1"/>
</dbReference>
<accession>A0AAV9NHJ4</accession>
<sequence>MITRPSPPPRVAIIRNYSTTEQWGKDMLNGICDLVHASAPTAEIQHYSPLEGGCLPEATSFDLVILTGGLYDLTSSIVEPWVSQTLEWVRDTYNHHSHTKILGICWGHQAVLHAMGGTIDLRKGGILIDVEELPLTASGREFFQGSQNLRLHKFHKRVVSTLPEGFKLLADNEEIVISENGQVLSFQGHPEMAASIAQQLVDTGDSSYLSDPSPTGIAKLHNALEEPHDGVKAFGRAMSWAFSRDG</sequence>
<gene>
    <name evidence="2" type="ORF">LTR84_013161</name>
</gene>
<evidence type="ECO:0000259" key="1">
    <source>
        <dbReference type="Pfam" id="PF00117"/>
    </source>
</evidence>
<dbReference type="PROSITE" id="PS51273">
    <property type="entry name" value="GATASE_TYPE_1"/>
    <property type="match status" value="1"/>
</dbReference>
<keyword evidence="3" id="KW-1185">Reference proteome</keyword>
<reference evidence="2 3" key="1">
    <citation type="submission" date="2023-08" db="EMBL/GenBank/DDBJ databases">
        <title>Black Yeasts Isolated from many extreme environments.</title>
        <authorList>
            <person name="Coleine C."/>
            <person name="Stajich J.E."/>
            <person name="Selbmann L."/>
        </authorList>
    </citation>
    <scope>NUCLEOTIDE SEQUENCE [LARGE SCALE GENOMIC DNA]</scope>
    <source>
        <strain evidence="2 3">CCFEE 5792</strain>
    </source>
</reference>
<evidence type="ECO:0000313" key="2">
    <source>
        <dbReference type="EMBL" id="KAK5055411.1"/>
    </source>
</evidence>
<dbReference type="InterPro" id="IPR044992">
    <property type="entry name" value="ChyE-like"/>
</dbReference>
<comment type="caution">
    <text evidence="2">The sequence shown here is derived from an EMBL/GenBank/DDBJ whole genome shotgun (WGS) entry which is preliminary data.</text>
</comment>
<dbReference type="Pfam" id="PF00117">
    <property type="entry name" value="GATase"/>
    <property type="match status" value="1"/>
</dbReference>
<feature type="domain" description="Glutamine amidotransferase" evidence="1">
    <location>
        <begin position="57"/>
        <end position="195"/>
    </location>
</feature>